<reference evidence="1" key="1">
    <citation type="submission" date="2020-05" db="EMBL/GenBank/DDBJ databases">
        <authorList>
            <person name="Chiriac C."/>
            <person name="Salcher M."/>
            <person name="Ghai R."/>
            <person name="Kavagutti S V."/>
        </authorList>
    </citation>
    <scope>NUCLEOTIDE SEQUENCE</scope>
</reference>
<sequence>MLGDVEPLWLTQGPSTHVGQWHTTFGRQQTHSDFVATHFQGEDHAGHVVFDAGRASEVQAQRGLTKTGPGRDHNELAWMPTVGELVQIHQAGRHTTKPTAVGLNRVDLVDGALQDSRQRYVILAGTTLGHFVHSRLRLVHHVVDFGAVSGITHLHNARAGFHQSAQDRTLANNARVVASIGSSGNRGNKGV</sequence>
<dbReference type="AlphaFoldDB" id="A0A6J6XFI5"/>
<proteinExistence type="predicted"/>
<organism evidence="1">
    <name type="scientific">freshwater metagenome</name>
    <dbReference type="NCBI Taxonomy" id="449393"/>
    <lineage>
        <taxon>unclassified sequences</taxon>
        <taxon>metagenomes</taxon>
        <taxon>ecological metagenomes</taxon>
    </lineage>
</organism>
<gene>
    <name evidence="1" type="ORF">UFOPK3024_00221</name>
</gene>
<protein>
    <submittedName>
        <fullName evidence="1">Unannotated protein</fullName>
    </submittedName>
</protein>
<evidence type="ECO:0000313" key="1">
    <source>
        <dbReference type="EMBL" id="CAB4794334.1"/>
    </source>
</evidence>
<accession>A0A6J6XFI5</accession>
<name>A0A6J6XFI5_9ZZZZ</name>
<dbReference type="EMBL" id="CAFAAK010000025">
    <property type="protein sequence ID" value="CAB4794334.1"/>
    <property type="molecule type" value="Genomic_DNA"/>
</dbReference>